<evidence type="ECO:0008006" key="4">
    <source>
        <dbReference type="Google" id="ProtNLM"/>
    </source>
</evidence>
<evidence type="ECO:0000313" key="2">
    <source>
        <dbReference type="EMBL" id="KKC34690.1"/>
    </source>
</evidence>
<gene>
    <name evidence="2" type="ORF">WH91_01425</name>
</gene>
<dbReference type="EMBL" id="LAPV01000010">
    <property type="protein sequence ID" value="KKC34690.1"/>
    <property type="molecule type" value="Genomic_DNA"/>
</dbReference>
<evidence type="ECO:0000313" key="3">
    <source>
        <dbReference type="Proteomes" id="UP000033519"/>
    </source>
</evidence>
<accession>A0ABR5E3K6</accession>
<dbReference type="Proteomes" id="UP000033519">
    <property type="component" value="Unassembled WGS sequence"/>
</dbReference>
<evidence type="ECO:0000256" key="1">
    <source>
        <dbReference type="SAM" id="MobiDB-lite"/>
    </source>
</evidence>
<reference evidence="2 3" key="1">
    <citation type="submission" date="2015-03" db="EMBL/GenBank/DDBJ databases">
        <authorList>
            <person name="Lepp D."/>
            <person name="Hassan Y.I."/>
            <person name="Li X.-Z."/>
            <person name="Zhou T."/>
        </authorList>
    </citation>
    <scope>NUCLEOTIDE SEQUENCE [LARGE SCALE GENOMIC DNA]</scope>
    <source>
        <strain evidence="2 3">Cr7-05</strain>
    </source>
</reference>
<protein>
    <recommendedName>
        <fullName evidence="4">Secreted protein</fullName>
    </recommendedName>
</protein>
<organism evidence="2 3">
    <name type="scientific">Devosia psychrophila</name>
    <dbReference type="NCBI Taxonomy" id="728005"/>
    <lineage>
        <taxon>Bacteria</taxon>
        <taxon>Pseudomonadati</taxon>
        <taxon>Pseudomonadota</taxon>
        <taxon>Alphaproteobacteria</taxon>
        <taxon>Hyphomicrobiales</taxon>
        <taxon>Devosiaceae</taxon>
        <taxon>Devosia</taxon>
    </lineage>
</organism>
<keyword evidence="3" id="KW-1185">Reference proteome</keyword>
<sequence>MASALSSGSNFGWSLFFSHLRICMAAVPIARLCAAAPHQINDTQVQRRRWPRSPQGQTLRLLTPGPCPSPRAGPFHFRRTIARQFLPPGTSPPNQPIDFASFSRGTMLAYSLTPDRRSVRWLPLAPPIRPAHITRPPQP</sequence>
<name>A0ABR5E3K6_9HYPH</name>
<proteinExistence type="predicted"/>
<comment type="caution">
    <text evidence="2">The sequence shown here is derived from an EMBL/GenBank/DDBJ whole genome shotgun (WGS) entry which is preliminary data.</text>
</comment>
<feature type="region of interest" description="Disordered" evidence="1">
    <location>
        <begin position="44"/>
        <end position="69"/>
    </location>
</feature>